<accession>A0ACA9QY89</accession>
<evidence type="ECO:0000313" key="1">
    <source>
        <dbReference type="EMBL" id="CAG8768964.1"/>
    </source>
</evidence>
<feature type="non-terminal residue" evidence="1">
    <location>
        <position position="1"/>
    </location>
</feature>
<comment type="caution">
    <text evidence="1">The sequence shown here is derived from an EMBL/GenBank/DDBJ whole genome shotgun (WGS) entry which is preliminary data.</text>
</comment>
<evidence type="ECO:0000313" key="2">
    <source>
        <dbReference type="Proteomes" id="UP000789366"/>
    </source>
</evidence>
<dbReference type="EMBL" id="CAJVPW010052852">
    <property type="protein sequence ID" value="CAG8768964.1"/>
    <property type="molecule type" value="Genomic_DNA"/>
</dbReference>
<sequence length="56" mass="6604">KNKKIKIGYNALPSTKGNMLYRKDRQKKNNWLKVIQTFEIEPILFLAYNHLTGGHM</sequence>
<reference evidence="1" key="1">
    <citation type="submission" date="2021-06" db="EMBL/GenBank/DDBJ databases">
        <authorList>
            <person name="Kallberg Y."/>
            <person name="Tangrot J."/>
            <person name="Rosling A."/>
        </authorList>
    </citation>
    <scope>NUCLEOTIDE SEQUENCE</scope>
    <source>
        <strain evidence="1">28 12/20/2015</strain>
    </source>
</reference>
<organism evidence="1 2">
    <name type="scientific">Cetraspora pellucida</name>
    <dbReference type="NCBI Taxonomy" id="1433469"/>
    <lineage>
        <taxon>Eukaryota</taxon>
        <taxon>Fungi</taxon>
        <taxon>Fungi incertae sedis</taxon>
        <taxon>Mucoromycota</taxon>
        <taxon>Glomeromycotina</taxon>
        <taxon>Glomeromycetes</taxon>
        <taxon>Diversisporales</taxon>
        <taxon>Gigasporaceae</taxon>
        <taxon>Cetraspora</taxon>
    </lineage>
</organism>
<keyword evidence="2" id="KW-1185">Reference proteome</keyword>
<name>A0ACA9QY89_9GLOM</name>
<proteinExistence type="predicted"/>
<gene>
    <name evidence="1" type="ORF">SPELUC_LOCUS15649</name>
</gene>
<protein>
    <submittedName>
        <fullName evidence="1">13508_t:CDS:1</fullName>
    </submittedName>
</protein>
<dbReference type="Proteomes" id="UP000789366">
    <property type="component" value="Unassembled WGS sequence"/>
</dbReference>
<feature type="non-terminal residue" evidence="1">
    <location>
        <position position="56"/>
    </location>
</feature>